<accession>A0A511D0W8</accession>
<dbReference type="STRING" id="1123024.GCA_000423625_00610"/>
<dbReference type="Gene3D" id="1.10.490.10">
    <property type="entry name" value="Globins"/>
    <property type="match status" value="1"/>
</dbReference>
<gene>
    <name evidence="1" type="ORF">PA7_03550</name>
</gene>
<reference evidence="1 2" key="1">
    <citation type="submission" date="2019-07" db="EMBL/GenBank/DDBJ databases">
        <title>Whole genome shotgun sequence of Pseudonocardia asaccharolytica NBRC 16224.</title>
        <authorList>
            <person name="Hosoyama A."/>
            <person name="Uohara A."/>
            <person name="Ohji S."/>
            <person name="Ichikawa N."/>
        </authorList>
    </citation>
    <scope>NUCLEOTIDE SEQUENCE [LARGE SCALE GENOMIC DNA]</scope>
    <source>
        <strain evidence="1 2">NBRC 16224</strain>
    </source>
</reference>
<dbReference type="InterPro" id="IPR009050">
    <property type="entry name" value="Globin-like_sf"/>
</dbReference>
<dbReference type="SUPFAM" id="SSF46458">
    <property type="entry name" value="Globin-like"/>
    <property type="match status" value="1"/>
</dbReference>
<dbReference type="GO" id="GO:0019825">
    <property type="term" value="F:oxygen binding"/>
    <property type="evidence" value="ECO:0007669"/>
    <property type="project" value="InterPro"/>
</dbReference>
<sequence>MLSESSAGVVRATLPAVRAHAVKITSEFYPSMFAAHPELLDLFNQGNKPTASSARHWPVRW</sequence>
<name>A0A511D0W8_9PSEU</name>
<evidence type="ECO:0000313" key="1">
    <source>
        <dbReference type="EMBL" id="GEL16518.1"/>
    </source>
</evidence>
<dbReference type="InterPro" id="IPR012292">
    <property type="entry name" value="Globin/Proto"/>
</dbReference>
<proteinExistence type="predicted"/>
<organism evidence="1 2">
    <name type="scientific">Pseudonocardia asaccharolytica DSM 44247 = NBRC 16224</name>
    <dbReference type="NCBI Taxonomy" id="1123024"/>
    <lineage>
        <taxon>Bacteria</taxon>
        <taxon>Bacillati</taxon>
        <taxon>Actinomycetota</taxon>
        <taxon>Actinomycetes</taxon>
        <taxon>Pseudonocardiales</taxon>
        <taxon>Pseudonocardiaceae</taxon>
        <taxon>Pseudonocardia</taxon>
    </lineage>
</organism>
<dbReference type="GO" id="GO:0020037">
    <property type="term" value="F:heme binding"/>
    <property type="evidence" value="ECO:0007669"/>
    <property type="project" value="InterPro"/>
</dbReference>
<dbReference type="Proteomes" id="UP000321328">
    <property type="component" value="Unassembled WGS sequence"/>
</dbReference>
<dbReference type="EMBL" id="BJVI01000002">
    <property type="protein sequence ID" value="GEL16518.1"/>
    <property type="molecule type" value="Genomic_DNA"/>
</dbReference>
<keyword evidence="2" id="KW-1185">Reference proteome</keyword>
<protein>
    <submittedName>
        <fullName evidence="1">Uncharacterized protein</fullName>
    </submittedName>
</protein>
<dbReference type="AlphaFoldDB" id="A0A511D0W8"/>
<evidence type="ECO:0000313" key="2">
    <source>
        <dbReference type="Proteomes" id="UP000321328"/>
    </source>
</evidence>
<comment type="caution">
    <text evidence="1">The sequence shown here is derived from an EMBL/GenBank/DDBJ whole genome shotgun (WGS) entry which is preliminary data.</text>
</comment>